<gene>
    <name evidence="1" type="ordered locus">Mahau_1279</name>
</gene>
<dbReference type="STRING" id="697281.Mahau_1279"/>
<proteinExistence type="predicted"/>
<dbReference type="eggNOG" id="COG3330">
    <property type="taxonomic scope" value="Bacteria"/>
</dbReference>
<evidence type="ECO:0000313" key="2">
    <source>
        <dbReference type="Proteomes" id="UP000008457"/>
    </source>
</evidence>
<evidence type="ECO:0000313" key="1">
    <source>
        <dbReference type="EMBL" id="AEE96473.1"/>
    </source>
</evidence>
<dbReference type="RefSeq" id="WP_013780903.1">
    <property type="nucleotide sequence ID" value="NC_015520.1"/>
</dbReference>
<evidence type="ECO:0008006" key="3">
    <source>
        <dbReference type="Google" id="ProtNLM"/>
    </source>
</evidence>
<dbReference type="OrthoDB" id="9812700at2"/>
<organism evidence="1 2">
    <name type="scientific">Mahella australiensis (strain DSM 15567 / CIP 107919 / 50-1 BON)</name>
    <dbReference type="NCBI Taxonomy" id="697281"/>
    <lineage>
        <taxon>Bacteria</taxon>
        <taxon>Bacillati</taxon>
        <taxon>Bacillota</taxon>
        <taxon>Clostridia</taxon>
        <taxon>Thermoanaerobacterales</taxon>
        <taxon>Thermoanaerobacterales Family IV. Incertae Sedis</taxon>
        <taxon>Mahella</taxon>
    </lineage>
</organism>
<sequence length="167" mass="19376">MLLDHTIDKSWIPYRYGDTKITLMIKDPYWLYAYWDIKDDTQHHAYIMADHRWALRVNHISPCASSGSFFIEVGLATGNWYVYVNRPDSDFSAEIGFILPSSLFVSVAQSNVIHTPRDRASDIYNAYYMNIFSTQYQPMIYQAPQPQSSRGSESYFGISSQNIFNRS</sequence>
<keyword evidence="2" id="KW-1185">Reference proteome</keyword>
<accession>F3ZWN0</accession>
<dbReference type="AlphaFoldDB" id="F3ZWN0"/>
<dbReference type="InterPro" id="IPR032585">
    <property type="entry name" value="DUF4912"/>
</dbReference>
<name>F3ZWN0_MAHA5</name>
<dbReference type="HOGENOM" id="CLU_1592596_0_0_9"/>
<dbReference type="KEGG" id="mas:Mahau_1279"/>
<reference evidence="1 2" key="2">
    <citation type="journal article" date="2011" name="Stand. Genomic Sci.">
        <title>Complete genome sequence of Mahella australiensis type strain (50-1 BON).</title>
        <authorList>
            <person name="Sikorski J."/>
            <person name="Teshima H."/>
            <person name="Nolan M."/>
            <person name="Lucas S."/>
            <person name="Hammon N."/>
            <person name="Deshpande S."/>
            <person name="Cheng J.F."/>
            <person name="Pitluck S."/>
            <person name="Liolios K."/>
            <person name="Pagani I."/>
            <person name="Ivanova N."/>
            <person name="Huntemann M."/>
            <person name="Mavromatis K."/>
            <person name="Ovchinikova G."/>
            <person name="Pati A."/>
            <person name="Tapia R."/>
            <person name="Han C."/>
            <person name="Goodwin L."/>
            <person name="Chen A."/>
            <person name="Palaniappan K."/>
            <person name="Land M."/>
            <person name="Hauser L."/>
            <person name="Ngatchou-Djao O.D."/>
            <person name="Rohde M."/>
            <person name="Pukall R."/>
            <person name="Spring S."/>
            <person name="Abt B."/>
            <person name="Goker M."/>
            <person name="Detter J.C."/>
            <person name="Woyke T."/>
            <person name="Bristow J."/>
            <person name="Markowitz V."/>
            <person name="Hugenholtz P."/>
            <person name="Eisen J.A."/>
            <person name="Kyrpides N.C."/>
            <person name="Klenk H.P."/>
            <person name="Lapidus A."/>
        </authorList>
    </citation>
    <scope>NUCLEOTIDE SEQUENCE [LARGE SCALE GENOMIC DNA]</scope>
    <source>
        <strain evidence="2">DSM 15567 / CIP 107919 / 50-1 BON</strain>
    </source>
</reference>
<dbReference type="Proteomes" id="UP000008457">
    <property type="component" value="Chromosome"/>
</dbReference>
<protein>
    <recommendedName>
        <fullName evidence="3">DUF4912 domain-containing protein</fullName>
    </recommendedName>
</protein>
<dbReference type="EMBL" id="CP002360">
    <property type="protein sequence ID" value="AEE96473.1"/>
    <property type="molecule type" value="Genomic_DNA"/>
</dbReference>
<reference evidence="2" key="1">
    <citation type="submission" date="2010-11" db="EMBL/GenBank/DDBJ databases">
        <title>The complete genome of Mahella australiensis DSM 15567.</title>
        <authorList>
            <consortium name="US DOE Joint Genome Institute (JGI-PGF)"/>
            <person name="Lucas S."/>
            <person name="Copeland A."/>
            <person name="Lapidus A."/>
            <person name="Bruce D."/>
            <person name="Goodwin L."/>
            <person name="Pitluck S."/>
            <person name="Kyrpides N."/>
            <person name="Mavromatis K."/>
            <person name="Pagani I."/>
            <person name="Ivanova N."/>
            <person name="Teshima H."/>
            <person name="Brettin T."/>
            <person name="Detter J.C."/>
            <person name="Han C."/>
            <person name="Tapia R."/>
            <person name="Land M."/>
            <person name="Hauser L."/>
            <person name="Markowitz V."/>
            <person name="Cheng J.-F."/>
            <person name="Hugenholtz P."/>
            <person name="Woyke T."/>
            <person name="Wu D."/>
            <person name="Spring S."/>
            <person name="Pukall R."/>
            <person name="Steenblock K."/>
            <person name="Schneider S."/>
            <person name="Klenk H.-P."/>
            <person name="Eisen J.A."/>
        </authorList>
    </citation>
    <scope>NUCLEOTIDE SEQUENCE [LARGE SCALE GENOMIC DNA]</scope>
    <source>
        <strain evidence="2">DSM 15567 / CIP 107919 / 50-1 BON</strain>
    </source>
</reference>
<dbReference type="Pfam" id="PF16258">
    <property type="entry name" value="DUF4912"/>
    <property type="match status" value="1"/>
</dbReference>